<name>A0ABR2QWE2_9ROSI</name>
<dbReference type="InterPro" id="IPR051809">
    <property type="entry name" value="Plant_receptor-like_S/T_kinase"/>
</dbReference>
<keyword evidence="4" id="KW-0677">Repeat</keyword>
<evidence type="ECO:0000256" key="6">
    <source>
        <dbReference type="ARBA" id="ARBA00023136"/>
    </source>
</evidence>
<reference evidence="7 8" key="1">
    <citation type="journal article" date="2024" name="G3 (Bethesda)">
        <title>Genome assembly of Hibiscus sabdariffa L. provides insights into metabolisms of medicinal natural products.</title>
        <authorList>
            <person name="Kim T."/>
        </authorList>
    </citation>
    <scope>NUCLEOTIDE SEQUENCE [LARGE SCALE GENOMIC DNA]</scope>
    <source>
        <strain evidence="7">TK-2024</strain>
        <tissue evidence="7">Old leaves</tissue>
    </source>
</reference>
<keyword evidence="5" id="KW-1133">Transmembrane helix</keyword>
<dbReference type="InterPro" id="IPR001611">
    <property type="entry name" value="Leu-rich_rpt"/>
</dbReference>
<accession>A0ABR2QWE2</accession>
<evidence type="ECO:0000313" key="8">
    <source>
        <dbReference type="Proteomes" id="UP001396334"/>
    </source>
</evidence>
<keyword evidence="8" id="KW-1185">Reference proteome</keyword>
<evidence type="ECO:0000256" key="2">
    <source>
        <dbReference type="ARBA" id="ARBA00022614"/>
    </source>
</evidence>
<evidence type="ECO:0000256" key="5">
    <source>
        <dbReference type="ARBA" id="ARBA00022989"/>
    </source>
</evidence>
<sequence length="202" mass="22238">MFSSSIPSTLTGLHDLLILNLSLNSLSGPLPIDIGKWKAMRRIDFSNNQFSSEIPIGVVDLKELTHFSLSNNRITGSIPESFGDLLSLEYLDLSTNILSGELLKTLEKLRFLKYFNVSFNRLQGEIPDGKSFGNYSIESFKGNEALCGAAQLYVPSCKTKSHRNSKARTKIITYVAPPIACTILFSSHAETGDEENGSEENA</sequence>
<evidence type="ECO:0000256" key="1">
    <source>
        <dbReference type="ARBA" id="ARBA00004370"/>
    </source>
</evidence>
<comment type="caution">
    <text evidence="7">The sequence shown here is derived from an EMBL/GenBank/DDBJ whole genome shotgun (WGS) entry which is preliminary data.</text>
</comment>
<keyword evidence="3" id="KW-0812">Transmembrane</keyword>
<evidence type="ECO:0000313" key="7">
    <source>
        <dbReference type="EMBL" id="KAK9004976.1"/>
    </source>
</evidence>
<evidence type="ECO:0000256" key="4">
    <source>
        <dbReference type="ARBA" id="ARBA00022737"/>
    </source>
</evidence>
<proteinExistence type="predicted"/>
<dbReference type="Pfam" id="PF13855">
    <property type="entry name" value="LRR_8"/>
    <property type="match status" value="1"/>
</dbReference>
<dbReference type="Pfam" id="PF00560">
    <property type="entry name" value="LRR_1"/>
    <property type="match status" value="1"/>
</dbReference>
<gene>
    <name evidence="7" type="ORF">V6N11_042426</name>
</gene>
<protein>
    <submittedName>
        <fullName evidence="7">Uncharacterized protein</fullName>
    </submittedName>
</protein>
<dbReference type="Gene3D" id="3.80.10.10">
    <property type="entry name" value="Ribonuclease Inhibitor"/>
    <property type="match status" value="1"/>
</dbReference>
<keyword evidence="2" id="KW-0433">Leucine-rich repeat</keyword>
<dbReference type="SUPFAM" id="SSF52058">
    <property type="entry name" value="L domain-like"/>
    <property type="match status" value="1"/>
</dbReference>
<dbReference type="InterPro" id="IPR032675">
    <property type="entry name" value="LRR_dom_sf"/>
</dbReference>
<dbReference type="PANTHER" id="PTHR27008">
    <property type="entry name" value="OS04G0122200 PROTEIN"/>
    <property type="match status" value="1"/>
</dbReference>
<dbReference type="PANTHER" id="PTHR27008:SF585">
    <property type="entry name" value="PROTEIN KINASE DOMAIN-CONTAINING PROTEIN"/>
    <property type="match status" value="1"/>
</dbReference>
<keyword evidence="6" id="KW-0472">Membrane</keyword>
<evidence type="ECO:0000256" key="3">
    <source>
        <dbReference type="ARBA" id="ARBA00022692"/>
    </source>
</evidence>
<dbReference type="EMBL" id="JBBPBN010000030">
    <property type="protein sequence ID" value="KAK9004976.1"/>
    <property type="molecule type" value="Genomic_DNA"/>
</dbReference>
<organism evidence="7 8">
    <name type="scientific">Hibiscus sabdariffa</name>
    <name type="common">roselle</name>
    <dbReference type="NCBI Taxonomy" id="183260"/>
    <lineage>
        <taxon>Eukaryota</taxon>
        <taxon>Viridiplantae</taxon>
        <taxon>Streptophyta</taxon>
        <taxon>Embryophyta</taxon>
        <taxon>Tracheophyta</taxon>
        <taxon>Spermatophyta</taxon>
        <taxon>Magnoliopsida</taxon>
        <taxon>eudicotyledons</taxon>
        <taxon>Gunneridae</taxon>
        <taxon>Pentapetalae</taxon>
        <taxon>rosids</taxon>
        <taxon>malvids</taxon>
        <taxon>Malvales</taxon>
        <taxon>Malvaceae</taxon>
        <taxon>Malvoideae</taxon>
        <taxon>Hibiscus</taxon>
    </lineage>
</organism>
<dbReference type="Proteomes" id="UP001396334">
    <property type="component" value="Unassembled WGS sequence"/>
</dbReference>
<comment type="subcellular location">
    <subcellularLocation>
        <location evidence="1">Membrane</location>
    </subcellularLocation>
</comment>